<dbReference type="Proteomes" id="UP000549617">
    <property type="component" value="Unassembled WGS sequence"/>
</dbReference>
<dbReference type="AlphaFoldDB" id="A0A7W9EFQ0"/>
<sequence>MTEDADRNIFWLDYIIASDDPADQALIVEYVLSRERVTQIGAYPIFVLHSA</sequence>
<comment type="caution">
    <text evidence="1">The sequence shown here is derived from an EMBL/GenBank/DDBJ whole genome shotgun (WGS) entry which is preliminary data.</text>
</comment>
<proteinExistence type="predicted"/>
<dbReference type="RefSeq" id="WP_184021310.1">
    <property type="nucleotide sequence ID" value="NZ_JACIJC010000006.1"/>
</dbReference>
<gene>
    <name evidence="1" type="ORF">FHS49_003539</name>
</gene>
<accession>A0A7W9EFQ0</accession>
<keyword evidence="2" id="KW-1185">Reference proteome</keyword>
<protein>
    <submittedName>
        <fullName evidence="1">Uncharacterized protein</fullName>
    </submittedName>
</protein>
<evidence type="ECO:0000313" key="1">
    <source>
        <dbReference type="EMBL" id="MBB5687497.1"/>
    </source>
</evidence>
<organism evidence="1 2">
    <name type="scientific">Sphingobium boeckii</name>
    <dbReference type="NCBI Taxonomy" id="1082345"/>
    <lineage>
        <taxon>Bacteria</taxon>
        <taxon>Pseudomonadati</taxon>
        <taxon>Pseudomonadota</taxon>
        <taxon>Alphaproteobacteria</taxon>
        <taxon>Sphingomonadales</taxon>
        <taxon>Sphingomonadaceae</taxon>
        <taxon>Sphingobium</taxon>
    </lineage>
</organism>
<reference evidence="1 2" key="1">
    <citation type="submission" date="2020-08" db="EMBL/GenBank/DDBJ databases">
        <title>Genomic Encyclopedia of Type Strains, Phase IV (KMG-IV): sequencing the most valuable type-strain genomes for metagenomic binning, comparative biology and taxonomic classification.</title>
        <authorList>
            <person name="Goeker M."/>
        </authorList>
    </citation>
    <scope>NUCLEOTIDE SEQUENCE [LARGE SCALE GENOMIC DNA]</scope>
    <source>
        <strain evidence="1 2">DSM 25079</strain>
    </source>
</reference>
<name>A0A7W9EFQ0_9SPHN</name>
<dbReference type="EMBL" id="JACIJC010000006">
    <property type="protein sequence ID" value="MBB5687497.1"/>
    <property type="molecule type" value="Genomic_DNA"/>
</dbReference>
<evidence type="ECO:0000313" key="2">
    <source>
        <dbReference type="Proteomes" id="UP000549617"/>
    </source>
</evidence>